<dbReference type="EMBL" id="JBHTAT010000001">
    <property type="protein sequence ID" value="MFC7255140.1"/>
    <property type="molecule type" value="Genomic_DNA"/>
</dbReference>
<protein>
    <submittedName>
        <fullName evidence="2">Uncharacterized protein</fullName>
    </submittedName>
</protein>
<keyword evidence="1" id="KW-0472">Membrane</keyword>
<evidence type="ECO:0000313" key="3">
    <source>
        <dbReference type="Proteomes" id="UP001596434"/>
    </source>
</evidence>
<organism evidence="2 3">
    <name type="scientific">Haloplanus litoreus</name>
    <dbReference type="NCBI Taxonomy" id="767515"/>
    <lineage>
        <taxon>Archaea</taxon>
        <taxon>Methanobacteriati</taxon>
        <taxon>Methanobacteriota</taxon>
        <taxon>Stenosarchaea group</taxon>
        <taxon>Halobacteria</taxon>
        <taxon>Halobacteriales</taxon>
        <taxon>Haloferacaceae</taxon>
        <taxon>Haloplanus</taxon>
    </lineage>
</organism>
<accession>A0ABD5ZXK9</accession>
<comment type="caution">
    <text evidence="2">The sequence shown here is derived from an EMBL/GenBank/DDBJ whole genome shotgun (WGS) entry which is preliminary data.</text>
</comment>
<keyword evidence="1" id="KW-0812">Transmembrane</keyword>
<feature type="transmembrane region" description="Helical" evidence="1">
    <location>
        <begin position="47"/>
        <end position="65"/>
    </location>
</feature>
<name>A0ABD5ZXK9_9EURY</name>
<dbReference type="AlphaFoldDB" id="A0ABD5ZXK9"/>
<sequence>MLVYTVGYFGWHLSGHRPLLVAGPGTHHHGSTASYLLAHVFAGPVEFLSLVSGAALLAVFLYLLFSEDADDSSG</sequence>
<dbReference type="GeneID" id="96953483"/>
<dbReference type="RefSeq" id="WP_379703349.1">
    <property type="nucleotide sequence ID" value="NZ_JBHTAT010000001.1"/>
</dbReference>
<evidence type="ECO:0000313" key="2">
    <source>
        <dbReference type="EMBL" id="MFC7255140.1"/>
    </source>
</evidence>
<keyword evidence="1" id="KW-1133">Transmembrane helix</keyword>
<reference evidence="2 3" key="1">
    <citation type="journal article" date="2019" name="Int. J. Syst. Evol. Microbiol.">
        <title>The Global Catalogue of Microorganisms (GCM) 10K type strain sequencing project: providing services to taxonomists for standard genome sequencing and annotation.</title>
        <authorList>
            <consortium name="The Broad Institute Genomics Platform"/>
            <consortium name="The Broad Institute Genome Sequencing Center for Infectious Disease"/>
            <person name="Wu L."/>
            <person name="Ma J."/>
        </authorList>
    </citation>
    <scope>NUCLEOTIDE SEQUENCE [LARGE SCALE GENOMIC DNA]</scope>
    <source>
        <strain evidence="2 3">GX21</strain>
    </source>
</reference>
<dbReference type="Proteomes" id="UP001596434">
    <property type="component" value="Unassembled WGS sequence"/>
</dbReference>
<proteinExistence type="predicted"/>
<gene>
    <name evidence="2" type="ORF">ACFQKE_07500</name>
</gene>
<evidence type="ECO:0000256" key="1">
    <source>
        <dbReference type="SAM" id="Phobius"/>
    </source>
</evidence>
<keyword evidence="3" id="KW-1185">Reference proteome</keyword>